<dbReference type="InterPro" id="IPR008979">
    <property type="entry name" value="Galactose-bd-like_sf"/>
</dbReference>
<comment type="caution">
    <text evidence="3">The sequence shown here is derived from an EMBL/GenBank/DDBJ whole genome shotgun (WGS) entry which is preliminary data.</text>
</comment>
<dbReference type="SUPFAM" id="SSF49785">
    <property type="entry name" value="Galactose-binding domain-like"/>
    <property type="match status" value="1"/>
</dbReference>
<keyword evidence="1" id="KW-0732">Signal</keyword>
<dbReference type="InterPro" id="IPR006311">
    <property type="entry name" value="TAT_signal"/>
</dbReference>
<dbReference type="Pfam" id="PF11958">
    <property type="entry name" value="DUF3472"/>
    <property type="match status" value="1"/>
</dbReference>
<dbReference type="InterPro" id="IPR000421">
    <property type="entry name" value="FA58C"/>
</dbReference>
<proteinExistence type="predicted"/>
<organism evidence="3 4">
    <name type="scientific">Mangrovactinospora gilvigrisea</name>
    <dbReference type="NCBI Taxonomy" id="1428644"/>
    <lineage>
        <taxon>Bacteria</taxon>
        <taxon>Bacillati</taxon>
        <taxon>Actinomycetota</taxon>
        <taxon>Actinomycetes</taxon>
        <taxon>Kitasatosporales</taxon>
        <taxon>Streptomycetaceae</taxon>
        <taxon>Mangrovactinospora</taxon>
    </lineage>
</organism>
<evidence type="ECO:0000259" key="2">
    <source>
        <dbReference type="PROSITE" id="PS50022"/>
    </source>
</evidence>
<feature type="signal peptide" evidence="1">
    <location>
        <begin position="1"/>
        <end position="32"/>
    </location>
</feature>
<dbReference type="Proteomes" id="UP000243342">
    <property type="component" value="Unassembled WGS sequence"/>
</dbReference>
<sequence>MRTRPRPATRALLATALAAGGLLTAAAAPAHAAGSAPNGYSNYAFPSGTPLTSLQSSTTITADPGPNSHEYWATQFTLGNGHTGYYGFQTNGDGRRMFLFSIWGAASSLTSRDQGAWCEQATEGTPYVGCRIHFNWRQGLTYAFDMRPVGAKGLRVTVREVQTGKVFSLGTIRPDDDPSGWTVKPSSVVNWSEFYQRNSSSVNTSCDDFFHTTVRFGLPTANDGTVRAGLAGTRAECTGNSVVTADATGTTQDLAIGSAPDGAVGTHVDVALNRPISASSSLDADHAPWLADDWRSGSDWKSAPSAGDQSVTVRLDPRDTVRRLRAWWGPDQPTVPYDLRISKDGVHWSTVASGTSAAAAEDEHALAGPVRARWLRLVMHGDGVAQRVDDLAELQAFTQ</sequence>
<dbReference type="STRING" id="1428644.BIV57_07855"/>
<dbReference type="Pfam" id="PF00754">
    <property type="entry name" value="F5_F8_type_C"/>
    <property type="match status" value="1"/>
</dbReference>
<feature type="chain" id="PRO_5039538817" description="F5/8 type C domain-containing protein" evidence="1">
    <location>
        <begin position="33"/>
        <end position="399"/>
    </location>
</feature>
<accession>A0A1J7CED3</accession>
<keyword evidence="4" id="KW-1185">Reference proteome</keyword>
<evidence type="ECO:0000256" key="1">
    <source>
        <dbReference type="SAM" id="SignalP"/>
    </source>
</evidence>
<dbReference type="EMBL" id="MLCF01000033">
    <property type="protein sequence ID" value="OIV38042.1"/>
    <property type="molecule type" value="Genomic_DNA"/>
</dbReference>
<dbReference type="RefSeq" id="WP_071655989.1">
    <property type="nucleotide sequence ID" value="NZ_MLCF01000033.1"/>
</dbReference>
<dbReference type="Gene3D" id="2.60.120.260">
    <property type="entry name" value="Galactose-binding domain-like"/>
    <property type="match status" value="1"/>
</dbReference>
<name>A0A1J7CED3_9ACTN</name>
<feature type="domain" description="F5/8 type C" evidence="2">
    <location>
        <begin position="259"/>
        <end position="399"/>
    </location>
</feature>
<evidence type="ECO:0000313" key="4">
    <source>
        <dbReference type="Proteomes" id="UP000243342"/>
    </source>
</evidence>
<dbReference type="OrthoDB" id="6017904at2"/>
<reference evidence="3 4" key="1">
    <citation type="submission" date="2016-10" db="EMBL/GenBank/DDBJ databases">
        <title>Genome sequence of Streptomyces gilvigriseus MUSC 26.</title>
        <authorList>
            <person name="Lee L.-H."/>
            <person name="Ser H.-L."/>
        </authorList>
    </citation>
    <scope>NUCLEOTIDE SEQUENCE [LARGE SCALE GENOMIC DNA]</scope>
    <source>
        <strain evidence="3 4">MUSC 26</strain>
    </source>
</reference>
<dbReference type="PROSITE" id="PS51318">
    <property type="entry name" value="TAT"/>
    <property type="match status" value="1"/>
</dbReference>
<dbReference type="InterPro" id="IPR021862">
    <property type="entry name" value="DUF3472"/>
</dbReference>
<dbReference type="AlphaFoldDB" id="A0A1J7CED3"/>
<evidence type="ECO:0000313" key="3">
    <source>
        <dbReference type="EMBL" id="OIV38042.1"/>
    </source>
</evidence>
<protein>
    <recommendedName>
        <fullName evidence="2">F5/8 type C domain-containing protein</fullName>
    </recommendedName>
</protein>
<gene>
    <name evidence="3" type="ORF">BIV57_07855</name>
</gene>
<dbReference type="PROSITE" id="PS50022">
    <property type="entry name" value="FA58C_3"/>
    <property type="match status" value="1"/>
</dbReference>